<name>A0A7W6JQZ6_9SPHN</name>
<accession>A0A7W6JQZ6</accession>
<proteinExistence type="predicted"/>
<reference evidence="1 2" key="1">
    <citation type="submission" date="2020-08" db="EMBL/GenBank/DDBJ databases">
        <title>Genomic Encyclopedia of Type Strains, Phase IV (KMG-IV): sequencing the most valuable type-strain genomes for metagenomic binning, comparative biology and taxonomic classification.</title>
        <authorList>
            <person name="Goeker M."/>
        </authorList>
    </citation>
    <scope>NUCLEOTIDE SEQUENCE [LARGE SCALE GENOMIC DNA]</scope>
    <source>
        <strain evidence="1 2">DSM 101806</strain>
    </source>
</reference>
<dbReference type="Proteomes" id="UP000557392">
    <property type="component" value="Unassembled WGS sequence"/>
</dbReference>
<comment type="caution">
    <text evidence="1">The sequence shown here is derived from an EMBL/GenBank/DDBJ whole genome shotgun (WGS) entry which is preliminary data.</text>
</comment>
<protein>
    <submittedName>
        <fullName evidence="1">Uncharacterized protein</fullName>
    </submittedName>
</protein>
<evidence type="ECO:0000313" key="2">
    <source>
        <dbReference type="Proteomes" id="UP000557392"/>
    </source>
</evidence>
<dbReference type="EMBL" id="JACIEH010000001">
    <property type="protein sequence ID" value="MBB4097949.1"/>
    <property type="molecule type" value="Genomic_DNA"/>
</dbReference>
<organism evidence="1 2">
    <name type="scientific">Sphingomonas kyeonggiensis</name>
    <dbReference type="NCBI Taxonomy" id="1268553"/>
    <lineage>
        <taxon>Bacteria</taxon>
        <taxon>Pseudomonadati</taxon>
        <taxon>Pseudomonadota</taxon>
        <taxon>Alphaproteobacteria</taxon>
        <taxon>Sphingomonadales</taxon>
        <taxon>Sphingomonadaceae</taxon>
        <taxon>Sphingomonas</taxon>
    </lineage>
</organism>
<dbReference type="AlphaFoldDB" id="A0A7W6JQZ6"/>
<sequence>MQQQVIDRVHALGGYLILAEFGFGSDLRIAAPRRRDDNIIPPCLLIMRIALRLIACAFGCDFTSRYHAIGGSRHQIEREDNASN</sequence>
<dbReference type="RefSeq" id="WP_183996013.1">
    <property type="nucleotide sequence ID" value="NZ_JACIEH010000001.1"/>
</dbReference>
<evidence type="ECO:0000313" key="1">
    <source>
        <dbReference type="EMBL" id="MBB4097949.1"/>
    </source>
</evidence>
<gene>
    <name evidence="1" type="ORF">GGR46_001482</name>
</gene>
<keyword evidence="2" id="KW-1185">Reference proteome</keyword>